<evidence type="ECO:0000313" key="1">
    <source>
        <dbReference type="EMBL" id="CAB5221325.1"/>
    </source>
</evidence>
<reference evidence="1" key="1">
    <citation type="submission" date="2020-05" db="EMBL/GenBank/DDBJ databases">
        <authorList>
            <person name="Chiriac C."/>
            <person name="Salcher M."/>
            <person name="Ghai R."/>
            <person name="Kavagutti S V."/>
        </authorList>
    </citation>
    <scope>NUCLEOTIDE SEQUENCE</scope>
</reference>
<dbReference type="Pfam" id="PF23907">
    <property type="entry name" value="DUF7249"/>
    <property type="match status" value="1"/>
</dbReference>
<sequence>MQNTNAEKYNGWTNRETWALHLWLTNDEHAYHLFRGQSAMALAEHFTEECSAPSLDGFYLQVLQDVGSLYRVNWQEIAAALAE</sequence>
<accession>A0A6J7WWQ6</accession>
<organism evidence="1">
    <name type="scientific">uncultured Caudovirales phage</name>
    <dbReference type="NCBI Taxonomy" id="2100421"/>
    <lineage>
        <taxon>Viruses</taxon>
        <taxon>Duplodnaviria</taxon>
        <taxon>Heunggongvirae</taxon>
        <taxon>Uroviricota</taxon>
        <taxon>Caudoviricetes</taxon>
        <taxon>Peduoviridae</taxon>
        <taxon>Maltschvirus</taxon>
        <taxon>Maltschvirus maltsch</taxon>
    </lineage>
</organism>
<name>A0A6J7WWQ6_9CAUD</name>
<protein>
    <submittedName>
        <fullName evidence="1">Uncharacterized protein</fullName>
    </submittedName>
</protein>
<dbReference type="InterPro" id="IPR055673">
    <property type="entry name" value="DUF7249"/>
</dbReference>
<dbReference type="EMBL" id="LR798292">
    <property type="protein sequence ID" value="CAB5221325.1"/>
    <property type="molecule type" value="Genomic_DNA"/>
</dbReference>
<proteinExistence type="predicted"/>
<gene>
    <name evidence="1" type="ORF">UFOVP244_136</name>
</gene>